<name>A0A239BTQ8_9FIRM</name>
<proteinExistence type="predicted"/>
<dbReference type="RefSeq" id="WP_089281915.1">
    <property type="nucleotide sequence ID" value="NZ_FZOJ01000004.1"/>
</dbReference>
<dbReference type="Proteomes" id="UP000198304">
    <property type="component" value="Unassembled WGS sequence"/>
</dbReference>
<reference evidence="1 2" key="1">
    <citation type="submission" date="2017-06" db="EMBL/GenBank/DDBJ databases">
        <authorList>
            <person name="Kim H.J."/>
            <person name="Triplett B.A."/>
        </authorList>
    </citation>
    <scope>NUCLEOTIDE SEQUENCE [LARGE SCALE GENOMIC DNA]</scope>
    <source>
        <strain evidence="1 2">SCA</strain>
    </source>
</reference>
<organism evidence="1 2">
    <name type="scientific">Anaerovirgula multivorans</name>
    <dbReference type="NCBI Taxonomy" id="312168"/>
    <lineage>
        <taxon>Bacteria</taxon>
        <taxon>Bacillati</taxon>
        <taxon>Bacillota</taxon>
        <taxon>Clostridia</taxon>
        <taxon>Peptostreptococcales</taxon>
        <taxon>Natronincolaceae</taxon>
        <taxon>Anaerovirgula</taxon>
    </lineage>
</organism>
<dbReference type="Pfam" id="PF19848">
    <property type="entry name" value="DUF6323"/>
    <property type="match status" value="1"/>
</dbReference>
<dbReference type="InterPro" id="IPR046286">
    <property type="entry name" value="DUF6323"/>
</dbReference>
<accession>A0A239BTQ8</accession>
<sequence>MGFLDIIPKMELSFIEDGAHEIMLTNEISKTFGLNLSSQDSREIIIARNTTLKDYGRIEVDTEITRKIIMQFCSSPYIQQDDYMETIIEIQDLFHYIKNELDDNIGDDELIEKLADLYNYKCFGVFELLEGRETENIIRQYKFGDDYDQELKEEIDELN</sequence>
<dbReference type="OrthoDB" id="1707441at2"/>
<gene>
    <name evidence="1" type="ORF">SAMN05446037_1004133</name>
</gene>
<evidence type="ECO:0000313" key="2">
    <source>
        <dbReference type="Proteomes" id="UP000198304"/>
    </source>
</evidence>
<protein>
    <submittedName>
        <fullName evidence="1">Uncharacterized protein</fullName>
    </submittedName>
</protein>
<dbReference type="AlphaFoldDB" id="A0A239BTQ8"/>
<evidence type="ECO:0000313" key="1">
    <source>
        <dbReference type="EMBL" id="SNS11290.1"/>
    </source>
</evidence>
<dbReference type="EMBL" id="FZOJ01000004">
    <property type="protein sequence ID" value="SNS11290.1"/>
    <property type="molecule type" value="Genomic_DNA"/>
</dbReference>
<keyword evidence="2" id="KW-1185">Reference proteome</keyword>